<dbReference type="InterPro" id="IPR051549">
    <property type="entry name" value="PEP_Utilizing_Enz"/>
</dbReference>
<feature type="domain" description="PEP-utilising enzyme mobile" evidence="2">
    <location>
        <begin position="430"/>
        <end position="500"/>
    </location>
</feature>
<feature type="coiled-coil region" evidence="1">
    <location>
        <begin position="258"/>
        <end position="285"/>
    </location>
</feature>
<dbReference type="PANTHER" id="PTHR43615">
    <property type="entry name" value="PHOSPHOENOLPYRUVATE SYNTHASE-RELATED"/>
    <property type="match status" value="1"/>
</dbReference>
<dbReference type="InterPro" id="IPR018274">
    <property type="entry name" value="PEP_util_AS"/>
</dbReference>
<dbReference type="InterPro" id="IPR036637">
    <property type="entry name" value="Phosphohistidine_dom_sf"/>
</dbReference>
<dbReference type="SUPFAM" id="SSF52009">
    <property type="entry name" value="Phosphohistidine domain"/>
    <property type="match status" value="1"/>
</dbReference>
<evidence type="ECO:0000259" key="2">
    <source>
        <dbReference type="Pfam" id="PF00391"/>
    </source>
</evidence>
<dbReference type="Pfam" id="PF00391">
    <property type="entry name" value="PEP-utilizers"/>
    <property type="match status" value="1"/>
</dbReference>
<organism evidence="3 4">
    <name type="scientific">Candidatus Kerfeldbacteria bacterium RIFCSPLOWO2_01_FULL_48_11</name>
    <dbReference type="NCBI Taxonomy" id="1798543"/>
    <lineage>
        <taxon>Bacteria</taxon>
        <taxon>Candidatus Kerfeldiibacteriota</taxon>
    </lineage>
</organism>
<proteinExistence type="predicted"/>
<dbReference type="STRING" id="1798543.A2898_03800"/>
<name>A0A1G2B6L4_9BACT</name>
<evidence type="ECO:0000313" key="3">
    <source>
        <dbReference type="EMBL" id="OGY84811.1"/>
    </source>
</evidence>
<protein>
    <recommendedName>
        <fullName evidence="2">PEP-utilising enzyme mobile domain-containing protein</fullName>
    </recommendedName>
</protein>
<dbReference type="Proteomes" id="UP000179164">
    <property type="component" value="Unassembled WGS sequence"/>
</dbReference>
<comment type="caution">
    <text evidence="3">The sequence shown here is derived from an EMBL/GenBank/DDBJ whole genome shotgun (WGS) entry which is preliminary data.</text>
</comment>
<keyword evidence="1" id="KW-0175">Coiled coil</keyword>
<dbReference type="PROSITE" id="PS00370">
    <property type="entry name" value="PEP_ENZYMES_PHOS_SITE"/>
    <property type="match status" value="1"/>
</dbReference>
<dbReference type="GO" id="GO:0016772">
    <property type="term" value="F:transferase activity, transferring phosphorus-containing groups"/>
    <property type="evidence" value="ECO:0007669"/>
    <property type="project" value="InterPro"/>
</dbReference>
<evidence type="ECO:0000313" key="4">
    <source>
        <dbReference type="Proteomes" id="UP000179164"/>
    </source>
</evidence>
<evidence type="ECO:0000256" key="1">
    <source>
        <dbReference type="SAM" id="Coils"/>
    </source>
</evidence>
<reference evidence="3 4" key="1">
    <citation type="journal article" date="2016" name="Nat. Commun.">
        <title>Thousands of microbial genomes shed light on interconnected biogeochemical processes in an aquifer system.</title>
        <authorList>
            <person name="Anantharaman K."/>
            <person name="Brown C.T."/>
            <person name="Hug L.A."/>
            <person name="Sharon I."/>
            <person name="Castelle C.J."/>
            <person name="Probst A.J."/>
            <person name="Thomas B.C."/>
            <person name="Singh A."/>
            <person name="Wilkins M.J."/>
            <person name="Karaoz U."/>
            <person name="Brodie E.L."/>
            <person name="Williams K.H."/>
            <person name="Hubbard S.S."/>
            <person name="Banfield J.F."/>
        </authorList>
    </citation>
    <scope>NUCLEOTIDE SEQUENCE [LARGE SCALE GENOMIC DNA]</scope>
</reference>
<dbReference type="PANTHER" id="PTHR43615:SF1">
    <property type="entry name" value="PPDK_N DOMAIN-CONTAINING PROTEIN"/>
    <property type="match status" value="1"/>
</dbReference>
<dbReference type="Gene3D" id="3.50.30.10">
    <property type="entry name" value="Phosphohistidine domain"/>
    <property type="match status" value="1"/>
</dbReference>
<dbReference type="InterPro" id="IPR008279">
    <property type="entry name" value="PEP-util_enz_mobile_dom"/>
</dbReference>
<accession>A0A1G2B6L4</accession>
<gene>
    <name evidence="3" type="ORF">A2898_03800</name>
</gene>
<sequence>MPKRKPYIYFARDLQVSVFPQYLIIDLWNVGYTEYRGMLAGIGMANREKVLEYFIKPAEWKRFQQFHQRCVEQDRSYMIKKASRAFQAVRRLNEFSERQIWKKDLSRLSNAKLTEIYKRFVELDTPCYAYGNVIFALEFGEGAYFSPRVRKILEKRAPARFKEYYGVLAGMPKKTVFYQQSLDLLEISYRVCKHKTLLRLFTRASPQEIVAELRKHHPRILREFQRQQRAYHWLFHSWEGPVMTVEDFILSAKDILKKGNVVAKLREKRHELEKLQKAQERIMRELHFVPYERWLLKMAQFAMWFQPYRKARQFKSCWHLGKYFTEVGKRLHISADQVRYLAHDEVVKALRSGKADADEINRRRKLFIYYYRGRKRTILSGSDAQHFIDDSIDVPKVKKLSTMHGMPAWHGVARGKVRIVNSLQQATHFAKGEILVSYATNPLLVPAMRQAGAILTEEGGMTCHAAIMARELNVPCVVGIHGIVEMFKDGDRVAVDAAKGIVKRIT</sequence>
<dbReference type="AlphaFoldDB" id="A0A1G2B6L4"/>
<dbReference type="EMBL" id="MHKE01000004">
    <property type="protein sequence ID" value="OGY84811.1"/>
    <property type="molecule type" value="Genomic_DNA"/>
</dbReference>